<dbReference type="EMBL" id="ABDW01000006">
    <property type="protein sequence ID" value="EDT15751.1"/>
    <property type="molecule type" value="Genomic_DNA"/>
</dbReference>
<keyword evidence="1" id="KW-0472">Membrane</keyword>
<evidence type="ECO:0000256" key="1">
    <source>
        <dbReference type="SAM" id="Phobius"/>
    </source>
</evidence>
<proteinExistence type="predicted"/>
<dbReference type="AlphaFoldDB" id="B1BR11"/>
<keyword evidence="1" id="KW-1133">Transmembrane helix</keyword>
<gene>
    <name evidence="2" type="ORF">AC3_A0139</name>
</gene>
<protein>
    <submittedName>
        <fullName evidence="2">Uncharacterized protein</fullName>
    </submittedName>
</protein>
<dbReference type="Proteomes" id="UP000005337">
    <property type="component" value="Unassembled WGS sequence"/>
</dbReference>
<feature type="transmembrane region" description="Helical" evidence="1">
    <location>
        <begin position="75"/>
        <end position="93"/>
    </location>
</feature>
<organism evidence="2 3">
    <name type="scientific">Clostridium perfringens E str. JGS1987</name>
    <dbReference type="NCBI Taxonomy" id="451755"/>
    <lineage>
        <taxon>Bacteria</taxon>
        <taxon>Bacillati</taxon>
        <taxon>Bacillota</taxon>
        <taxon>Clostridia</taxon>
        <taxon>Eubacteriales</taxon>
        <taxon>Clostridiaceae</taxon>
        <taxon>Clostridium</taxon>
    </lineage>
</organism>
<evidence type="ECO:0000313" key="2">
    <source>
        <dbReference type="EMBL" id="EDT15751.1"/>
    </source>
</evidence>
<name>B1BR11_CLOPF</name>
<reference evidence="2 3" key="1">
    <citation type="submission" date="2007-07" db="EMBL/GenBank/DDBJ databases">
        <title>Annotation of Clostridium perfringens E str. JGS1987.</title>
        <authorList>
            <person name="Paulsen I."/>
            <person name="Sebastian Y."/>
        </authorList>
    </citation>
    <scope>NUCLEOTIDE SEQUENCE [LARGE SCALE GENOMIC DNA]</scope>
    <source>
        <strain evidence="3">E str. JGS1987</strain>
    </source>
</reference>
<keyword evidence="1" id="KW-0812">Transmembrane</keyword>
<sequence>MSLYESFESFKFLKGLIIESEFYIPIKIHIKANNILHIICIKIFLFFIYKLYKNILLLNMYIIKIFYYIKTYKNIFIFYVIIKKYFYIFLSIISKKYFFIFI</sequence>
<evidence type="ECO:0000313" key="3">
    <source>
        <dbReference type="Proteomes" id="UP000005337"/>
    </source>
</evidence>
<accession>B1BR11</accession>
<comment type="caution">
    <text evidence="2">The sequence shown here is derived from an EMBL/GenBank/DDBJ whole genome shotgun (WGS) entry which is preliminary data.</text>
</comment>